<reference evidence="2 3" key="1">
    <citation type="submission" date="2024-02" db="EMBL/GenBank/DDBJ databases">
        <title>Chromosome-scale genome assembly of the rough periwinkle Littorina saxatilis.</title>
        <authorList>
            <person name="De Jode A."/>
            <person name="Faria R."/>
            <person name="Formenti G."/>
            <person name="Sims Y."/>
            <person name="Smith T.P."/>
            <person name="Tracey A."/>
            <person name="Wood J.M.D."/>
            <person name="Zagrodzka Z.B."/>
            <person name="Johannesson K."/>
            <person name="Butlin R.K."/>
            <person name="Leder E.H."/>
        </authorList>
    </citation>
    <scope>NUCLEOTIDE SEQUENCE [LARGE SCALE GENOMIC DNA]</scope>
    <source>
        <strain evidence="2">Snail1</strain>
        <tissue evidence="2">Muscle</tissue>
    </source>
</reference>
<proteinExistence type="predicted"/>
<name>A0AAN9GAT3_9CAEN</name>
<accession>A0AAN9GAT3</accession>
<keyword evidence="1" id="KW-0732">Signal</keyword>
<comment type="caution">
    <text evidence="2">The sequence shown here is derived from an EMBL/GenBank/DDBJ whole genome shotgun (WGS) entry which is preliminary data.</text>
</comment>
<protein>
    <submittedName>
        <fullName evidence="2">Uncharacterized protein</fullName>
    </submittedName>
</protein>
<keyword evidence="3" id="KW-1185">Reference proteome</keyword>
<dbReference type="AlphaFoldDB" id="A0AAN9GAT3"/>
<evidence type="ECO:0000313" key="2">
    <source>
        <dbReference type="EMBL" id="KAK7100819.1"/>
    </source>
</evidence>
<organism evidence="2 3">
    <name type="scientific">Littorina saxatilis</name>
    <dbReference type="NCBI Taxonomy" id="31220"/>
    <lineage>
        <taxon>Eukaryota</taxon>
        <taxon>Metazoa</taxon>
        <taxon>Spiralia</taxon>
        <taxon>Lophotrochozoa</taxon>
        <taxon>Mollusca</taxon>
        <taxon>Gastropoda</taxon>
        <taxon>Caenogastropoda</taxon>
        <taxon>Littorinimorpha</taxon>
        <taxon>Littorinoidea</taxon>
        <taxon>Littorinidae</taxon>
        <taxon>Littorina</taxon>
    </lineage>
</organism>
<gene>
    <name evidence="2" type="ORF">V1264_023694</name>
</gene>
<dbReference type="EMBL" id="JBAMIC010000011">
    <property type="protein sequence ID" value="KAK7100819.1"/>
    <property type="molecule type" value="Genomic_DNA"/>
</dbReference>
<feature type="chain" id="PRO_5042929689" evidence="1">
    <location>
        <begin position="21"/>
        <end position="124"/>
    </location>
</feature>
<feature type="signal peptide" evidence="1">
    <location>
        <begin position="1"/>
        <end position="20"/>
    </location>
</feature>
<sequence length="124" mass="13169">MELCLKIVLTVVFFSTLTDGATFWSTDACPKGVNPGESWEPDVIPGTETASECMRCNCFQPGRTGFECGGCGAIMPPELPSPACYITKAAPDQPYPECCRIAPRCPGDVGYNPTMAKPNGDIVG</sequence>
<dbReference type="Proteomes" id="UP001374579">
    <property type="component" value="Unassembled WGS sequence"/>
</dbReference>
<evidence type="ECO:0000313" key="3">
    <source>
        <dbReference type="Proteomes" id="UP001374579"/>
    </source>
</evidence>
<evidence type="ECO:0000256" key="1">
    <source>
        <dbReference type="SAM" id="SignalP"/>
    </source>
</evidence>